<proteinExistence type="inferred from homology"/>
<reference evidence="2 3" key="1">
    <citation type="submission" date="2019-11" db="EMBL/GenBank/DDBJ databases">
        <title>Draft genome sequences of five Paenibacillus species of dairy origin.</title>
        <authorList>
            <person name="Olajide A.M."/>
            <person name="Chen S."/>
            <person name="Lapointe G."/>
        </authorList>
    </citation>
    <scope>NUCLEOTIDE SEQUENCE [LARGE SCALE GENOMIC DNA]</scope>
    <source>
        <strain evidence="2 3">2CS3</strain>
    </source>
</reference>
<evidence type="ECO:0000256" key="1">
    <source>
        <dbReference type="ARBA" id="ARBA00044755"/>
    </source>
</evidence>
<protein>
    <recommendedName>
        <fullName evidence="4">Polymer-forming cytoskeletal protein</fullName>
    </recommendedName>
</protein>
<evidence type="ECO:0008006" key="4">
    <source>
        <dbReference type="Google" id="ProtNLM"/>
    </source>
</evidence>
<sequence>MEGDDPMESRNNLTVTGTGGAAGGLYKDIKVMGEADFNGDVDCLALKCSGTVKVRGGVKSTSCRINGTFDVSGDLVTGRATIHGRMAVEGNVKAQEIKSNGETTIRGHVAGDRIHLEGYFQIKGRCEAEQLRIKGIFKIAELVNADSVDLALHSRCQVKEIGGERIEVRRGTGTMLKKLLGSLFLPADYYEGTLTAESIEGDDVYVEYTQAEVIRGRNVVVGPGCRIGRIEYTNKLEHTAGSDVTDAVQI</sequence>
<gene>
    <name evidence="2" type="ORF">GNP93_00745</name>
</gene>
<evidence type="ECO:0000313" key="3">
    <source>
        <dbReference type="Proteomes" id="UP000450917"/>
    </source>
</evidence>
<comment type="caution">
    <text evidence="2">The sequence shown here is derived from an EMBL/GenBank/DDBJ whole genome shotgun (WGS) entry which is preliminary data.</text>
</comment>
<keyword evidence="3" id="KW-1185">Reference proteome</keyword>
<dbReference type="Proteomes" id="UP000450917">
    <property type="component" value="Unassembled WGS sequence"/>
</dbReference>
<organism evidence="2 3">
    <name type="scientific">Paenibacillus validus</name>
    <dbReference type="NCBI Taxonomy" id="44253"/>
    <lineage>
        <taxon>Bacteria</taxon>
        <taxon>Bacillati</taxon>
        <taxon>Bacillota</taxon>
        <taxon>Bacilli</taxon>
        <taxon>Bacillales</taxon>
        <taxon>Paenibacillaceae</taxon>
        <taxon>Paenibacillus</taxon>
    </lineage>
</organism>
<evidence type="ECO:0000313" key="2">
    <source>
        <dbReference type="EMBL" id="MUG69194.1"/>
    </source>
</evidence>
<accession>A0A7X2Z6D8</accession>
<comment type="similarity">
    <text evidence="1">Belongs to the bactofilin family.</text>
</comment>
<dbReference type="PANTHER" id="PTHR35024:SF4">
    <property type="entry name" value="POLYMER-FORMING CYTOSKELETAL PROTEIN"/>
    <property type="match status" value="1"/>
</dbReference>
<dbReference type="AlphaFoldDB" id="A0A7X2Z6D8"/>
<name>A0A7X2Z6D8_9BACL</name>
<dbReference type="PANTHER" id="PTHR35024">
    <property type="entry name" value="HYPOTHETICAL CYTOSOLIC PROTEIN"/>
    <property type="match status" value="1"/>
</dbReference>
<dbReference type="InterPro" id="IPR007607">
    <property type="entry name" value="BacA/B"/>
</dbReference>
<dbReference type="EMBL" id="WNZX01000001">
    <property type="protein sequence ID" value="MUG69194.1"/>
    <property type="molecule type" value="Genomic_DNA"/>
</dbReference>